<evidence type="ECO:0000313" key="2">
    <source>
        <dbReference type="EMBL" id="GIY60389.1"/>
    </source>
</evidence>
<feature type="compositionally biased region" description="Basic and acidic residues" evidence="1">
    <location>
        <begin position="31"/>
        <end position="45"/>
    </location>
</feature>
<evidence type="ECO:0000313" key="3">
    <source>
        <dbReference type="Proteomes" id="UP001054837"/>
    </source>
</evidence>
<reference evidence="2 3" key="1">
    <citation type="submission" date="2021-06" db="EMBL/GenBank/DDBJ databases">
        <title>Caerostris darwini draft genome.</title>
        <authorList>
            <person name="Kono N."/>
            <person name="Arakawa K."/>
        </authorList>
    </citation>
    <scope>NUCLEOTIDE SEQUENCE [LARGE SCALE GENOMIC DNA]</scope>
</reference>
<protein>
    <submittedName>
        <fullName evidence="2">Uncharacterized protein</fullName>
    </submittedName>
</protein>
<comment type="caution">
    <text evidence="2">The sequence shown here is derived from an EMBL/GenBank/DDBJ whole genome shotgun (WGS) entry which is preliminary data.</text>
</comment>
<gene>
    <name evidence="2" type="ORF">CDAR_103741</name>
</gene>
<organism evidence="2 3">
    <name type="scientific">Caerostris darwini</name>
    <dbReference type="NCBI Taxonomy" id="1538125"/>
    <lineage>
        <taxon>Eukaryota</taxon>
        <taxon>Metazoa</taxon>
        <taxon>Ecdysozoa</taxon>
        <taxon>Arthropoda</taxon>
        <taxon>Chelicerata</taxon>
        <taxon>Arachnida</taxon>
        <taxon>Araneae</taxon>
        <taxon>Araneomorphae</taxon>
        <taxon>Entelegynae</taxon>
        <taxon>Araneoidea</taxon>
        <taxon>Araneidae</taxon>
        <taxon>Caerostris</taxon>
    </lineage>
</organism>
<feature type="compositionally biased region" description="Basic residues" evidence="1">
    <location>
        <begin position="1"/>
        <end position="13"/>
    </location>
</feature>
<proteinExistence type="predicted"/>
<feature type="compositionally biased region" description="Basic and acidic residues" evidence="1">
    <location>
        <begin position="64"/>
        <end position="87"/>
    </location>
</feature>
<dbReference type="Proteomes" id="UP001054837">
    <property type="component" value="Unassembled WGS sequence"/>
</dbReference>
<name>A0AAV4URP6_9ARAC</name>
<evidence type="ECO:0000256" key="1">
    <source>
        <dbReference type="SAM" id="MobiDB-lite"/>
    </source>
</evidence>
<feature type="region of interest" description="Disordered" evidence="1">
    <location>
        <begin position="1"/>
        <end position="87"/>
    </location>
</feature>
<dbReference type="AlphaFoldDB" id="A0AAV4URP6"/>
<feature type="compositionally biased region" description="Basic and acidic residues" evidence="1">
    <location>
        <begin position="14"/>
        <end position="23"/>
    </location>
</feature>
<accession>A0AAV4URP6</accession>
<dbReference type="EMBL" id="BPLQ01011793">
    <property type="protein sequence ID" value="GIY60389.1"/>
    <property type="molecule type" value="Genomic_DNA"/>
</dbReference>
<sequence>MAPSNIKKRKKERSRLPPDEIPQREIISSQEKAERDIKVGKREAGNKNFATNEGGLKKLWKKGMPTEEKIRREWRSPPREFEDESGHYHTIRAIRTAMS</sequence>
<keyword evidence="3" id="KW-1185">Reference proteome</keyword>